<evidence type="ECO:0000313" key="2">
    <source>
        <dbReference type="Proteomes" id="UP000037122"/>
    </source>
</evidence>
<dbReference type="VEuPathDB" id="FungiDB:QG37_00025"/>
<proteinExistence type="predicted"/>
<evidence type="ECO:0000313" key="1">
    <source>
        <dbReference type="EMBL" id="KNE02653.1"/>
    </source>
</evidence>
<accession>A0A0L0P8F9</accession>
<dbReference type="AlphaFoldDB" id="A0A0L0P8F9"/>
<dbReference type="EMBL" id="LGST01000002">
    <property type="protein sequence ID" value="KNE02653.1"/>
    <property type="molecule type" value="Genomic_DNA"/>
</dbReference>
<reference evidence="2" key="1">
    <citation type="journal article" date="2015" name="BMC Genomics">
        <title>Draft genome of a commonly misdiagnosed multidrug resistant pathogen Candida auris.</title>
        <authorList>
            <person name="Chatterjee S."/>
            <person name="Alampalli S.V."/>
            <person name="Nageshan R.K."/>
            <person name="Chettiar S.T."/>
            <person name="Joshi S."/>
            <person name="Tatu U.S."/>
        </authorList>
    </citation>
    <scope>NUCLEOTIDE SEQUENCE [LARGE SCALE GENOMIC DNA]</scope>
    <source>
        <strain evidence="2">6684</strain>
    </source>
</reference>
<protein>
    <submittedName>
        <fullName evidence="1">Uncharacterized protein</fullName>
    </submittedName>
</protein>
<gene>
    <name evidence="1" type="ORF">QG37_00025</name>
</gene>
<organism evidence="1 2">
    <name type="scientific">Candidozyma auris</name>
    <name type="common">Yeast</name>
    <name type="synonym">Candida auris</name>
    <dbReference type="NCBI Taxonomy" id="498019"/>
    <lineage>
        <taxon>Eukaryota</taxon>
        <taxon>Fungi</taxon>
        <taxon>Dikarya</taxon>
        <taxon>Ascomycota</taxon>
        <taxon>Saccharomycotina</taxon>
        <taxon>Pichiomycetes</taxon>
        <taxon>Metschnikowiaceae</taxon>
        <taxon>Candidozyma</taxon>
    </lineage>
</organism>
<dbReference type="Proteomes" id="UP000037122">
    <property type="component" value="Unassembled WGS sequence"/>
</dbReference>
<name>A0A0L0P8F9_CANAR</name>
<sequence length="83" mass="9527">MSLTKQARRELAVDLKCSQGSENTKVILYVEFPRQYVLQLCQVSSAHKFANNRRCNEITLKKQTMVAFLEQAEKQDREPPSGP</sequence>
<comment type="caution">
    <text evidence="1">The sequence shown here is derived from an EMBL/GenBank/DDBJ whole genome shotgun (WGS) entry which is preliminary data.</text>
</comment>